<name>A0ABW2R0F5_9NEIS</name>
<dbReference type="InterPro" id="IPR016181">
    <property type="entry name" value="Acyl_CoA_acyltransferase"/>
</dbReference>
<dbReference type="InterPro" id="IPR050832">
    <property type="entry name" value="Bact_Acetyltransf"/>
</dbReference>
<dbReference type="RefSeq" id="WP_380188399.1">
    <property type="nucleotide sequence ID" value="NZ_JBHTBQ010000027.1"/>
</dbReference>
<dbReference type="Gene3D" id="3.40.630.30">
    <property type="match status" value="1"/>
</dbReference>
<keyword evidence="2 4" id="KW-0012">Acyltransferase</keyword>
<feature type="domain" description="N-acetyltransferase" evidence="3">
    <location>
        <begin position="20"/>
        <end position="170"/>
    </location>
</feature>
<dbReference type="Proteomes" id="UP001596473">
    <property type="component" value="Unassembled WGS sequence"/>
</dbReference>
<reference evidence="5" key="1">
    <citation type="journal article" date="2019" name="Int. J. Syst. Evol. Microbiol.">
        <title>The Global Catalogue of Microorganisms (GCM) 10K type strain sequencing project: providing services to taxonomists for standard genome sequencing and annotation.</title>
        <authorList>
            <consortium name="The Broad Institute Genomics Platform"/>
            <consortium name="The Broad Institute Genome Sequencing Center for Infectious Disease"/>
            <person name="Wu L."/>
            <person name="Ma J."/>
        </authorList>
    </citation>
    <scope>NUCLEOTIDE SEQUENCE [LARGE SCALE GENOMIC DNA]</scope>
    <source>
        <strain evidence="5">CCUG 62945</strain>
    </source>
</reference>
<organism evidence="4 5">
    <name type="scientific">Iodobacter arcticus</name>
    <dbReference type="NCBI Taxonomy" id="590593"/>
    <lineage>
        <taxon>Bacteria</taxon>
        <taxon>Pseudomonadati</taxon>
        <taxon>Pseudomonadota</taxon>
        <taxon>Betaproteobacteria</taxon>
        <taxon>Neisseriales</taxon>
        <taxon>Chitinibacteraceae</taxon>
        <taxon>Iodobacter</taxon>
    </lineage>
</organism>
<sequence length="173" mass="19077">MITLTAIRSTDQPLLTGLCQLLSDAVHGGASLGFLAPLSPEDARQYWEHVYLSLDDGLYLWVAKEQDKVVGSVQLSICTKQNGSHRAEIQKLFVLSEHRGQGVSSLLMKAAESFAHQLGRSLLVLDTEAGSLAETIYRHLGWQRVGEIPDYAASPDGTLRPTVYYYKFSTAHD</sequence>
<accession>A0ABW2R0F5</accession>
<dbReference type="EC" id="2.3.-.-" evidence="4"/>
<proteinExistence type="predicted"/>
<protein>
    <submittedName>
        <fullName evidence="4">GNAT family N-acetyltransferase</fullName>
        <ecNumber evidence="4">2.3.-.-</ecNumber>
    </submittedName>
</protein>
<evidence type="ECO:0000313" key="4">
    <source>
        <dbReference type="EMBL" id="MFC7420804.1"/>
    </source>
</evidence>
<dbReference type="CDD" id="cd04301">
    <property type="entry name" value="NAT_SF"/>
    <property type="match status" value="1"/>
</dbReference>
<comment type="caution">
    <text evidence="4">The sequence shown here is derived from an EMBL/GenBank/DDBJ whole genome shotgun (WGS) entry which is preliminary data.</text>
</comment>
<keyword evidence="5" id="KW-1185">Reference proteome</keyword>
<dbReference type="PROSITE" id="PS51186">
    <property type="entry name" value="GNAT"/>
    <property type="match status" value="1"/>
</dbReference>
<dbReference type="PANTHER" id="PTHR43877">
    <property type="entry name" value="AMINOALKYLPHOSPHONATE N-ACETYLTRANSFERASE-RELATED-RELATED"/>
    <property type="match status" value="1"/>
</dbReference>
<gene>
    <name evidence="4" type="ORF">ACFQNF_13120</name>
</gene>
<dbReference type="GO" id="GO:0016746">
    <property type="term" value="F:acyltransferase activity"/>
    <property type="evidence" value="ECO:0007669"/>
    <property type="project" value="UniProtKB-KW"/>
</dbReference>
<dbReference type="EMBL" id="JBHTBQ010000027">
    <property type="protein sequence ID" value="MFC7420804.1"/>
    <property type="molecule type" value="Genomic_DNA"/>
</dbReference>
<evidence type="ECO:0000256" key="2">
    <source>
        <dbReference type="ARBA" id="ARBA00023315"/>
    </source>
</evidence>
<dbReference type="SUPFAM" id="SSF55729">
    <property type="entry name" value="Acyl-CoA N-acyltransferases (Nat)"/>
    <property type="match status" value="1"/>
</dbReference>
<dbReference type="Pfam" id="PF00583">
    <property type="entry name" value="Acetyltransf_1"/>
    <property type="match status" value="1"/>
</dbReference>
<dbReference type="PANTHER" id="PTHR43877:SF2">
    <property type="entry name" value="AMINOALKYLPHOSPHONATE N-ACETYLTRANSFERASE-RELATED"/>
    <property type="match status" value="1"/>
</dbReference>
<keyword evidence="1 4" id="KW-0808">Transferase</keyword>
<evidence type="ECO:0000256" key="1">
    <source>
        <dbReference type="ARBA" id="ARBA00022679"/>
    </source>
</evidence>
<dbReference type="InterPro" id="IPR000182">
    <property type="entry name" value="GNAT_dom"/>
</dbReference>
<evidence type="ECO:0000313" key="5">
    <source>
        <dbReference type="Proteomes" id="UP001596473"/>
    </source>
</evidence>
<evidence type="ECO:0000259" key="3">
    <source>
        <dbReference type="PROSITE" id="PS51186"/>
    </source>
</evidence>